<protein>
    <submittedName>
        <fullName evidence="2">Uncharacterized protein</fullName>
    </submittedName>
</protein>
<evidence type="ECO:0000313" key="3">
    <source>
        <dbReference type="Proteomes" id="UP000287651"/>
    </source>
</evidence>
<evidence type="ECO:0000256" key="1">
    <source>
        <dbReference type="SAM" id="MobiDB-lite"/>
    </source>
</evidence>
<feature type="region of interest" description="Disordered" evidence="1">
    <location>
        <begin position="37"/>
        <end position="120"/>
    </location>
</feature>
<gene>
    <name evidence="2" type="ORF">B296_00042806</name>
</gene>
<accession>A0A426X2R5</accession>
<feature type="compositionally biased region" description="Basic and acidic residues" evidence="1">
    <location>
        <begin position="42"/>
        <end position="51"/>
    </location>
</feature>
<reference evidence="2 3" key="1">
    <citation type="journal article" date="2014" name="Agronomy (Basel)">
        <title>A Draft Genome Sequence for Ensete ventricosum, the Drought-Tolerant Tree Against Hunger.</title>
        <authorList>
            <person name="Harrison J."/>
            <person name="Moore K.A."/>
            <person name="Paszkiewicz K."/>
            <person name="Jones T."/>
            <person name="Grant M."/>
            <person name="Ambacheew D."/>
            <person name="Muzemil S."/>
            <person name="Studholme D.J."/>
        </authorList>
    </citation>
    <scope>NUCLEOTIDE SEQUENCE [LARGE SCALE GENOMIC DNA]</scope>
</reference>
<proteinExistence type="predicted"/>
<evidence type="ECO:0000313" key="2">
    <source>
        <dbReference type="EMBL" id="RRT33777.1"/>
    </source>
</evidence>
<dbReference type="EMBL" id="AMZH03028288">
    <property type="protein sequence ID" value="RRT33777.1"/>
    <property type="molecule type" value="Genomic_DNA"/>
</dbReference>
<organism evidence="2 3">
    <name type="scientific">Ensete ventricosum</name>
    <name type="common">Abyssinian banana</name>
    <name type="synonym">Musa ensete</name>
    <dbReference type="NCBI Taxonomy" id="4639"/>
    <lineage>
        <taxon>Eukaryota</taxon>
        <taxon>Viridiplantae</taxon>
        <taxon>Streptophyta</taxon>
        <taxon>Embryophyta</taxon>
        <taxon>Tracheophyta</taxon>
        <taxon>Spermatophyta</taxon>
        <taxon>Magnoliopsida</taxon>
        <taxon>Liliopsida</taxon>
        <taxon>Zingiberales</taxon>
        <taxon>Musaceae</taxon>
        <taxon>Ensete</taxon>
    </lineage>
</organism>
<dbReference type="AlphaFoldDB" id="A0A426X2R5"/>
<sequence length="139" mass="14404">MSHRKDDGRGGKKGCSNLASFFAESAYDNAALSSVCAQGRDGSGHATDDPSRMLGRSRVGGSRIKWRPHAGLPQVADRSRGGSNRAGKQPPRVAEATQAAASDANSGSPHMPVAASQQSAARRTHALAVTLVAAQATRR</sequence>
<dbReference type="Proteomes" id="UP000287651">
    <property type="component" value="Unassembled WGS sequence"/>
</dbReference>
<comment type="caution">
    <text evidence="2">The sequence shown here is derived from an EMBL/GenBank/DDBJ whole genome shotgun (WGS) entry which is preliminary data.</text>
</comment>
<feature type="compositionally biased region" description="Polar residues" evidence="1">
    <location>
        <begin position="99"/>
        <end position="108"/>
    </location>
</feature>
<name>A0A426X2R5_ENSVE</name>